<reference evidence="1 2" key="1">
    <citation type="submission" date="2018-08" db="EMBL/GenBank/DDBJ databases">
        <title>Genome and evolution of the arbuscular mycorrhizal fungus Diversispora epigaea (formerly Glomus versiforme) and its bacterial endosymbionts.</title>
        <authorList>
            <person name="Sun X."/>
            <person name="Fei Z."/>
            <person name="Harrison M."/>
        </authorList>
    </citation>
    <scope>NUCLEOTIDE SEQUENCE [LARGE SCALE GENOMIC DNA]</scope>
    <source>
        <strain evidence="1 2">IT104</strain>
    </source>
</reference>
<evidence type="ECO:0000313" key="1">
    <source>
        <dbReference type="EMBL" id="RHZ88173.1"/>
    </source>
</evidence>
<organism evidence="1 2">
    <name type="scientific">Diversispora epigaea</name>
    <dbReference type="NCBI Taxonomy" id="1348612"/>
    <lineage>
        <taxon>Eukaryota</taxon>
        <taxon>Fungi</taxon>
        <taxon>Fungi incertae sedis</taxon>
        <taxon>Mucoromycota</taxon>
        <taxon>Glomeromycotina</taxon>
        <taxon>Glomeromycetes</taxon>
        <taxon>Diversisporales</taxon>
        <taxon>Diversisporaceae</taxon>
        <taxon>Diversispora</taxon>
    </lineage>
</organism>
<protein>
    <submittedName>
        <fullName evidence="1">Uncharacterized protein</fullName>
    </submittedName>
</protein>
<accession>A0A397JTE4</accession>
<dbReference type="Proteomes" id="UP000266861">
    <property type="component" value="Unassembled WGS sequence"/>
</dbReference>
<gene>
    <name evidence="1" type="ORF">Glove_26g325</name>
</gene>
<dbReference type="AlphaFoldDB" id="A0A397JTE4"/>
<evidence type="ECO:0000313" key="2">
    <source>
        <dbReference type="Proteomes" id="UP000266861"/>
    </source>
</evidence>
<name>A0A397JTE4_9GLOM</name>
<proteinExistence type="predicted"/>
<dbReference type="EMBL" id="PQFF01000024">
    <property type="protein sequence ID" value="RHZ88173.1"/>
    <property type="molecule type" value="Genomic_DNA"/>
</dbReference>
<keyword evidence="2" id="KW-1185">Reference proteome</keyword>
<comment type="caution">
    <text evidence="1">The sequence shown here is derived from an EMBL/GenBank/DDBJ whole genome shotgun (WGS) entry which is preliminary data.</text>
</comment>
<dbReference type="OrthoDB" id="2331117at2759"/>
<sequence length="179" mass="20766">MVYDRIHLTFLIIPTGPFFGYQSTPNGISISKNEPVSALRTEIWNNYLTEYGNASFNLRAVDIEQQYYLSRYCPIQKKKKMVYDRIHLTFLIIPTGPFFGYQSTPNGISISKNEPVSALRTEIWNNYLTEYGNASFNLRAVDIERREYVYMEPEKKNSDYFNPKPSGISIHILVIQAND</sequence>